<evidence type="ECO:0000259" key="6">
    <source>
        <dbReference type="PROSITE" id="PS50009"/>
    </source>
</evidence>
<evidence type="ECO:0000259" key="5">
    <source>
        <dbReference type="PROSITE" id="PS50001"/>
    </source>
</evidence>
<evidence type="ECO:0000313" key="8">
    <source>
        <dbReference type="Proteomes" id="UP001367676"/>
    </source>
</evidence>
<dbReference type="Gene3D" id="3.30.505.10">
    <property type="entry name" value="SH2 domain"/>
    <property type="match status" value="1"/>
</dbReference>
<dbReference type="InterPro" id="IPR044102">
    <property type="entry name" value="SH2_SHEP1/BCAR3/NSP1"/>
</dbReference>
<comment type="caution">
    <text evidence="7">The sequence shown here is derived from an EMBL/GenBank/DDBJ whole genome shotgun (WGS) entry which is preliminary data.</text>
</comment>
<dbReference type="PROSITE" id="PS50009">
    <property type="entry name" value="RASGEF_CAT"/>
    <property type="match status" value="1"/>
</dbReference>
<dbReference type="Gene3D" id="1.10.840.10">
    <property type="entry name" value="Ras guanine-nucleotide exchange factors catalytic domain"/>
    <property type="match status" value="1"/>
</dbReference>
<feature type="compositionally biased region" description="Basic and acidic residues" evidence="4">
    <location>
        <begin position="576"/>
        <end position="588"/>
    </location>
</feature>
<dbReference type="SUPFAM" id="SSF48366">
    <property type="entry name" value="Ras GEF"/>
    <property type="match status" value="1"/>
</dbReference>
<evidence type="ECO:0000256" key="1">
    <source>
        <dbReference type="ARBA" id="ARBA00022999"/>
    </source>
</evidence>
<dbReference type="PANTHER" id="PTHR14247:SF8">
    <property type="entry name" value="RAS-GEF DOMAIN-CONTAINING PROTEIN"/>
    <property type="match status" value="1"/>
</dbReference>
<dbReference type="InterPro" id="IPR000980">
    <property type="entry name" value="SH2"/>
</dbReference>
<dbReference type="FunFam" id="1.10.840.10:FF:000015">
    <property type="entry name" value="Uncharacterized protein, isoform A"/>
    <property type="match status" value="1"/>
</dbReference>
<feature type="domain" description="SH2" evidence="5">
    <location>
        <begin position="417"/>
        <end position="517"/>
    </location>
</feature>
<keyword evidence="2" id="KW-0344">Guanine-nucleotide releasing factor</keyword>
<dbReference type="SMART" id="SM00147">
    <property type="entry name" value="RasGEF"/>
    <property type="match status" value="1"/>
</dbReference>
<evidence type="ECO:0008006" key="9">
    <source>
        <dbReference type="Google" id="ProtNLM"/>
    </source>
</evidence>
<dbReference type="InterPro" id="IPR036964">
    <property type="entry name" value="RASGEF_cat_dom_sf"/>
</dbReference>
<keyword evidence="1 3" id="KW-0727">SH2 domain</keyword>
<dbReference type="InterPro" id="IPR023578">
    <property type="entry name" value="Ras_GEF_dom_sf"/>
</dbReference>
<dbReference type="SUPFAM" id="SSF55550">
    <property type="entry name" value="SH2 domain"/>
    <property type="match status" value="1"/>
</dbReference>
<organism evidence="7 8">
    <name type="scientific">Parthenolecanium corni</name>
    <dbReference type="NCBI Taxonomy" id="536013"/>
    <lineage>
        <taxon>Eukaryota</taxon>
        <taxon>Metazoa</taxon>
        <taxon>Ecdysozoa</taxon>
        <taxon>Arthropoda</taxon>
        <taxon>Hexapoda</taxon>
        <taxon>Insecta</taxon>
        <taxon>Pterygota</taxon>
        <taxon>Neoptera</taxon>
        <taxon>Paraneoptera</taxon>
        <taxon>Hemiptera</taxon>
        <taxon>Sternorrhyncha</taxon>
        <taxon>Coccoidea</taxon>
        <taxon>Coccidae</taxon>
        <taxon>Parthenolecanium</taxon>
    </lineage>
</organism>
<dbReference type="CDD" id="cd10337">
    <property type="entry name" value="SH2_BCAR3"/>
    <property type="match status" value="1"/>
</dbReference>
<dbReference type="Pfam" id="PF00617">
    <property type="entry name" value="RasGEF"/>
    <property type="match status" value="1"/>
</dbReference>
<evidence type="ECO:0000256" key="3">
    <source>
        <dbReference type="PROSITE-ProRule" id="PRU00191"/>
    </source>
</evidence>
<feature type="region of interest" description="Disordered" evidence="4">
    <location>
        <begin position="535"/>
        <end position="662"/>
    </location>
</feature>
<feature type="domain" description="Ras-GEF" evidence="6">
    <location>
        <begin position="730"/>
        <end position="964"/>
    </location>
</feature>
<protein>
    <recommendedName>
        <fullName evidence="9">Breast cancer anti-estrogen resistance protein 3</fullName>
    </recommendedName>
</protein>
<reference evidence="7 8" key="1">
    <citation type="submission" date="2024-03" db="EMBL/GenBank/DDBJ databases">
        <title>Adaptation during the transition from Ophiocordyceps entomopathogen to insect associate is accompanied by gene loss and intensified selection.</title>
        <authorList>
            <person name="Ward C.M."/>
            <person name="Onetto C.A."/>
            <person name="Borneman A.R."/>
        </authorList>
    </citation>
    <scope>NUCLEOTIDE SEQUENCE [LARGE SCALE GENOMIC DNA]</scope>
    <source>
        <strain evidence="7">AWRI1</strain>
        <tissue evidence="7">Single Adult Female</tissue>
    </source>
</reference>
<dbReference type="Pfam" id="PF00017">
    <property type="entry name" value="SH2"/>
    <property type="match status" value="1"/>
</dbReference>
<evidence type="ECO:0000313" key="7">
    <source>
        <dbReference type="EMBL" id="KAK7603578.1"/>
    </source>
</evidence>
<feature type="compositionally biased region" description="Low complexity" evidence="4">
    <location>
        <begin position="624"/>
        <end position="635"/>
    </location>
</feature>
<dbReference type="FunFam" id="3.30.505.10:FF:000013">
    <property type="entry name" value="SH2 domain-containing protein 3C isoform X1"/>
    <property type="match status" value="1"/>
</dbReference>
<keyword evidence="8" id="KW-1185">Reference proteome</keyword>
<dbReference type="PRINTS" id="PR00401">
    <property type="entry name" value="SH2DOMAIN"/>
</dbReference>
<evidence type="ECO:0000256" key="4">
    <source>
        <dbReference type="SAM" id="MobiDB-lite"/>
    </source>
</evidence>
<dbReference type="GO" id="GO:0005085">
    <property type="term" value="F:guanyl-nucleotide exchange factor activity"/>
    <property type="evidence" value="ECO:0007669"/>
    <property type="project" value="UniProtKB-KW"/>
</dbReference>
<sequence>MLCSVQLYNTRNEQQRETNKKEVNELIKKRDTGYVNEFSAVFGKTADLPKIAEEAECLISSQAGDRWIESRAVSGGERSAKSIAESGRDKERREWDSLGQSPFRSVFASSLVPVPVPIVTATRWLETFYRRTYADNVRRSTISFAIAEKLASDRIPPANQSLSRTKPQVQKLIAPLIAIHSRPRRVFYDHLIRSASVKEERAPASCSRAEREYRNEVDGRLFTPCYNQSTIEERPKNVVDDAEPRLVISYGGGFVKNRLSYRKHDVMRLQINVHALSAASIADIMERSETSIDVKMVRLPYPYICIVFWLIIVDGVGGWCATMEARRVCECVRDSACSAEAAAVYRLGVEQGHAYGQLYSFVIYIYVYVINEFFCRFNGCPFKPQEATEPDCDSPRSKKLLEWELSLDARDLRSHAWYHGRVSRPKAEQIVAQRDGDFLVRDCSSQPGNYVLTCRSKGQILHFVINKIVLQPETVYESVQYCFEEDGFDTVPDLITYYVGSGKPVTAVSGAKIQTPRNRWYSLSWRGDGAFSVLDSDSASTPAPVTPAGRSRPPTSRSNSWRSRAARTAATSPASPHREPNADFERRQQQQWGAPPLTEEEALAPPPKPSRFARQSAATERTPSCSDSGNGSGDSVHNTSATVGVEQLSTRSTLRRRSSSGVVIKQPKYSAGGQLTAAKEGCPLLATSMPQLPSAFDAENLHTVLLPVAENKPLEAETLHTVHALLVESGSRTLANHLTRADLRLTVADLGAEYDGCMCRTGIELAMLPHGRQHRCDLIERTECLKLLVATTIMTCDTESERAELLNKWIEVAIDAKTALGNLFGFCAIMLGLCTPQIQRLDETWHILRQKFTDSAFNFEAKLRPTLKSMNESTNPLAPNTTIPHLLPLLLLYERAFDEIADGESEAGGGGLLFRRNSISLYSTMDEWESSSSDLGLSTWYAHLNGSRHFCRSQSTFRRNAEIVLADSKIDELLLDMFRTEFHLKFLWGSRGAMVAAVERHLKFEQILGVMSEKCENFGISSSAGYS</sequence>
<dbReference type="EMBL" id="JBBCAQ010000006">
    <property type="protein sequence ID" value="KAK7603578.1"/>
    <property type="molecule type" value="Genomic_DNA"/>
</dbReference>
<name>A0AAN9U2S8_9HEMI</name>
<dbReference type="PROSITE" id="PS50001">
    <property type="entry name" value="SH2"/>
    <property type="match status" value="1"/>
</dbReference>
<dbReference type="AlphaFoldDB" id="A0AAN9U2S8"/>
<dbReference type="GO" id="GO:0007264">
    <property type="term" value="P:small GTPase-mediated signal transduction"/>
    <property type="evidence" value="ECO:0007669"/>
    <property type="project" value="InterPro"/>
</dbReference>
<evidence type="ECO:0000256" key="2">
    <source>
        <dbReference type="PROSITE-ProRule" id="PRU00168"/>
    </source>
</evidence>
<proteinExistence type="predicted"/>
<accession>A0AAN9U2S8</accession>
<dbReference type="InterPro" id="IPR036860">
    <property type="entry name" value="SH2_dom_sf"/>
</dbReference>
<dbReference type="SMART" id="SM00252">
    <property type="entry name" value="SH2"/>
    <property type="match status" value="1"/>
</dbReference>
<dbReference type="PANTHER" id="PTHR14247">
    <property type="entry name" value="BREAST CANCER ANTI-ESTROGEN RESISTANCE PROTEIN 3 HOMOLOG-LIKE PROTEIN"/>
    <property type="match status" value="1"/>
</dbReference>
<gene>
    <name evidence="7" type="ORF">V9T40_003577</name>
</gene>
<feature type="compositionally biased region" description="Low complexity" evidence="4">
    <location>
        <begin position="555"/>
        <end position="575"/>
    </location>
</feature>
<dbReference type="InterPro" id="IPR051853">
    <property type="entry name" value="SH2-Ras-GEF_adapter"/>
</dbReference>
<dbReference type="Proteomes" id="UP001367676">
    <property type="component" value="Unassembled WGS sequence"/>
</dbReference>
<dbReference type="GO" id="GO:0001784">
    <property type="term" value="F:phosphotyrosine residue binding"/>
    <property type="evidence" value="ECO:0007669"/>
    <property type="project" value="InterPro"/>
</dbReference>
<dbReference type="InterPro" id="IPR001895">
    <property type="entry name" value="RASGEF_cat_dom"/>
</dbReference>